<evidence type="ECO:0000313" key="4">
    <source>
        <dbReference type="Proteomes" id="UP000386466"/>
    </source>
</evidence>
<dbReference type="EMBL" id="CAAGRJ010021046">
    <property type="protein sequence ID" value="VFV35333.1"/>
    <property type="molecule type" value="Genomic_DNA"/>
</dbReference>
<organism evidence="3 4">
    <name type="scientific">Lynx pardinus</name>
    <name type="common">Iberian lynx</name>
    <name type="synonym">Felis pardina</name>
    <dbReference type="NCBI Taxonomy" id="191816"/>
    <lineage>
        <taxon>Eukaryota</taxon>
        <taxon>Metazoa</taxon>
        <taxon>Chordata</taxon>
        <taxon>Craniata</taxon>
        <taxon>Vertebrata</taxon>
        <taxon>Euteleostomi</taxon>
        <taxon>Mammalia</taxon>
        <taxon>Eutheria</taxon>
        <taxon>Laurasiatheria</taxon>
        <taxon>Carnivora</taxon>
        <taxon>Feliformia</taxon>
        <taxon>Felidae</taxon>
        <taxon>Felinae</taxon>
        <taxon>Lynx</taxon>
    </lineage>
</organism>
<feature type="region of interest" description="Disordered" evidence="1">
    <location>
        <begin position="1"/>
        <end position="128"/>
    </location>
</feature>
<accession>A0A485NSV1</accession>
<keyword evidence="4" id="KW-1185">Reference proteome</keyword>
<dbReference type="InterPro" id="IPR057090">
    <property type="entry name" value="HTH_KIF26A_B_1st"/>
</dbReference>
<evidence type="ECO:0000256" key="1">
    <source>
        <dbReference type="SAM" id="MobiDB-lite"/>
    </source>
</evidence>
<sequence length="312" mass="31316">MNSVAGNKERLAVSTRGKKYGVNEVCSPTKPAAPFSPESWYRKAYEESRAGNRPTPEGAGSALGSSGTPSPGSGTSSPSSFTGSPGPASPGIGTSSPGSLGGSPGFGTGSPGSGSGGGSSPGSDRGVWCENCNARLVELKRQALKLLLPGPFPGKVSPRGGRREGGPGAGRPGGPRWGGHPTPLPRQGVRGARSREGRPRFEASRSTGYAPGYGSCSPPLESPRRAPRTRRDLGAPSPETLFPRAAKPGDAGCGGKGGQPTPAPGGVSSLQSSPHSLRLIGSLPPPATRDPHQKPAGVVKASRCLGVGVPHC</sequence>
<feature type="region of interest" description="Disordered" evidence="1">
    <location>
        <begin position="148"/>
        <end position="297"/>
    </location>
</feature>
<dbReference type="Pfam" id="PF23081">
    <property type="entry name" value="HTH_KIF26A_B_1st"/>
    <property type="match status" value="1"/>
</dbReference>
<gene>
    <name evidence="3" type="ORF">LYPA_23C001618</name>
</gene>
<reference evidence="3 4" key="1">
    <citation type="submission" date="2019-01" db="EMBL/GenBank/DDBJ databases">
        <authorList>
            <person name="Alioto T."/>
            <person name="Alioto T."/>
        </authorList>
    </citation>
    <scope>NUCLEOTIDE SEQUENCE [LARGE SCALE GENOMIC DNA]</scope>
</reference>
<feature type="compositionally biased region" description="Basic and acidic residues" evidence="1">
    <location>
        <begin position="40"/>
        <end position="50"/>
    </location>
</feature>
<protein>
    <submittedName>
        <fullName evidence="3">Kinesin-like protein kif26b</fullName>
    </submittedName>
</protein>
<name>A0A485NSV1_LYNPA</name>
<dbReference type="GO" id="GO:0003777">
    <property type="term" value="F:microtubule motor activity"/>
    <property type="evidence" value="ECO:0007669"/>
    <property type="project" value="InterPro"/>
</dbReference>
<feature type="domain" description="Kinesin-like protein KIF26A/B helical" evidence="2">
    <location>
        <begin position="126"/>
        <end position="151"/>
    </location>
</feature>
<dbReference type="GO" id="GO:0007018">
    <property type="term" value="P:microtubule-based movement"/>
    <property type="evidence" value="ECO:0007669"/>
    <property type="project" value="InterPro"/>
</dbReference>
<dbReference type="AlphaFoldDB" id="A0A485NSV1"/>
<evidence type="ECO:0000313" key="3">
    <source>
        <dbReference type="EMBL" id="VFV35333.1"/>
    </source>
</evidence>
<dbReference type="Proteomes" id="UP000386466">
    <property type="component" value="Unassembled WGS sequence"/>
</dbReference>
<dbReference type="PANTHER" id="PTHR21608:SF8">
    <property type="entry name" value="KINESIN-LIKE PROTEIN KIF26B"/>
    <property type="match status" value="1"/>
</dbReference>
<feature type="compositionally biased region" description="Gly residues" evidence="1">
    <location>
        <begin position="99"/>
        <end position="120"/>
    </location>
</feature>
<evidence type="ECO:0000259" key="2">
    <source>
        <dbReference type="Pfam" id="PF23081"/>
    </source>
</evidence>
<proteinExistence type="predicted"/>
<feature type="compositionally biased region" description="Low complexity" evidence="1">
    <location>
        <begin position="148"/>
        <end position="159"/>
    </location>
</feature>
<dbReference type="InterPro" id="IPR027640">
    <property type="entry name" value="Kinesin-like_fam"/>
</dbReference>
<feature type="compositionally biased region" description="Gly residues" evidence="1">
    <location>
        <begin position="166"/>
        <end position="177"/>
    </location>
</feature>
<dbReference type="PANTHER" id="PTHR21608">
    <property type="entry name" value="KINESIN-LIKE PROTEIN CG14535"/>
    <property type="match status" value="1"/>
</dbReference>
<feature type="compositionally biased region" description="Basic and acidic residues" evidence="1">
    <location>
        <begin position="193"/>
        <end position="203"/>
    </location>
</feature>
<feature type="compositionally biased region" description="Low complexity" evidence="1">
    <location>
        <begin position="58"/>
        <end position="98"/>
    </location>
</feature>